<reference evidence="1" key="1">
    <citation type="submission" date="2022-12" db="EMBL/GenBank/DDBJ databases">
        <authorList>
            <person name="Webb A."/>
        </authorList>
    </citation>
    <scope>NUCLEOTIDE SEQUENCE</scope>
    <source>
        <strain evidence="1">Pd1</strain>
    </source>
</reference>
<organism evidence="1 2">
    <name type="scientific">Peronospora destructor</name>
    <dbReference type="NCBI Taxonomy" id="86335"/>
    <lineage>
        <taxon>Eukaryota</taxon>
        <taxon>Sar</taxon>
        <taxon>Stramenopiles</taxon>
        <taxon>Oomycota</taxon>
        <taxon>Peronosporomycetes</taxon>
        <taxon>Peronosporales</taxon>
        <taxon>Peronosporaceae</taxon>
        <taxon>Peronospora</taxon>
    </lineage>
</organism>
<name>A0AAV0V3B8_9STRA</name>
<comment type="caution">
    <text evidence="1">The sequence shown here is derived from an EMBL/GenBank/DDBJ whole genome shotgun (WGS) entry which is preliminary data.</text>
</comment>
<sequence>MAQVMKQLIAEKKQRPDNDEAMQQQIEMDLVGFEAEVCKQPRQQSVIDVSENEVEEEPYNRFSKELPKALTADGDDIDASLSAF</sequence>
<accession>A0AAV0V3B8</accession>
<dbReference type="AlphaFoldDB" id="A0AAV0V3B8"/>
<evidence type="ECO:0000313" key="1">
    <source>
        <dbReference type="EMBL" id="CAI5743671.1"/>
    </source>
</evidence>
<keyword evidence="2" id="KW-1185">Reference proteome</keyword>
<evidence type="ECO:0000313" key="2">
    <source>
        <dbReference type="Proteomes" id="UP001162029"/>
    </source>
</evidence>
<proteinExistence type="predicted"/>
<dbReference type="Proteomes" id="UP001162029">
    <property type="component" value="Unassembled WGS sequence"/>
</dbReference>
<dbReference type="EMBL" id="CANTFM010001908">
    <property type="protein sequence ID" value="CAI5743671.1"/>
    <property type="molecule type" value="Genomic_DNA"/>
</dbReference>
<gene>
    <name evidence="1" type="ORF">PDE001_LOCUS8871</name>
</gene>
<protein>
    <submittedName>
        <fullName evidence="1">Uncharacterized protein</fullName>
    </submittedName>
</protein>